<evidence type="ECO:0000259" key="9">
    <source>
        <dbReference type="Pfam" id="PF00697"/>
    </source>
</evidence>
<dbReference type="InterPro" id="IPR011060">
    <property type="entry name" value="RibuloseP-bd_barrel"/>
</dbReference>
<comment type="catalytic activity">
    <reaction evidence="1 8">
        <text>N-(5-phospho-beta-D-ribosyl)anthranilate = 1-(2-carboxyphenylamino)-1-deoxy-D-ribulose 5-phosphate</text>
        <dbReference type="Rhea" id="RHEA:21540"/>
        <dbReference type="ChEBI" id="CHEBI:18277"/>
        <dbReference type="ChEBI" id="CHEBI:58613"/>
        <dbReference type="EC" id="5.3.1.24"/>
    </reaction>
</comment>
<dbReference type="GO" id="GO:0000162">
    <property type="term" value="P:L-tryptophan biosynthetic process"/>
    <property type="evidence" value="ECO:0007669"/>
    <property type="project" value="UniProtKB-UniRule"/>
</dbReference>
<dbReference type="GeneID" id="66164228"/>
<dbReference type="EMBL" id="AP024597">
    <property type="protein sequence ID" value="BCU71205.1"/>
    <property type="molecule type" value="Genomic_DNA"/>
</dbReference>
<keyword evidence="4 8" id="KW-0028">Amino-acid biosynthesis</keyword>
<accession>A0A8D5ZKB3</accession>
<dbReference type="UniPathway" id="UPA00035">
    <property type="reaction ID" value="UER00042"/>
</dbReference>
<gene>
    <name evidence="8" type="primary">trpF</name>
    <name evidence="10" type="ORF">KN1_25020</name>
</gene>
<evidence type="ECO:0000313" key="11">
    <source>
        <dbReference type="Proteomes" id="UP000825123"/>
    </source>
</evidence>
<comment type="pathway">
    <text evidence="2 8">Amino-acid biosynthesis; L-tryptophan biosynthesis; L-tryptophan from chorismate: step 3/5.</text>
</comment>
<keyword evidence="6 8" id="KW-0057">Aromatic amino acid biosynthesis</keyword>
<dbReference type="RefSeq" id="WP_225905692.1">
    <property type="nucleotide sequence ID" value="NZ_AP024597.1"/>
</dbReference>
<dbReference type="Proteomes" id="UP000825123">
    <property type="component" value="Chromosome"/>
</dbReference>
<dbReference type="InterPro" id="IPR044643">
    <property type="entry name" value="TrpF_fam"/>
</dbReference>
<proteinExistence type="inferred from homology"/>
<evidence type="ECO:0000256" key="5">
    <source>
        <dbReference type="ARBA" id="ARBA00022822"/>
    </source>
</evidence>
<evidence type="ECO:0000256" key="7">
    <source>
        <dbReference type="ARBA" id="ARBA00023235"/>
    </source>
</evidence>
<organism evidence="10 11">
    <name type="scientific">Stygiolobus caldivivus</name>
    <dbReference type="NCBI Taxonomy" id="2824673"/>
    <lineage>
        <taxon>Archaea</taxon>
        <taxon>Thermoproteota</taxon>
        <taxon>Thermoprotei</taxon>
        <taxon>Sulfolobales</taxon>
        <taxon>Sulfolobaceae</taxon>
        <taxon>Stygiolobus</taxon>
    </lineage>
</organism>
<evidence type="ECO:0000256" key="3">
    <source>
        <dbReference type="ARBA" id="ARBA00007571"/>
    </source>
</evidence>
<dbReference type="Gene3D" id="3.20.20.70">
    <property type="entry name" value="Aldolase class I"/>
    <property type="match status" value="1"/>
</dbReference>
<feature type="domain" description="N-(5'phosphoribosyl) anthranilate isomerase (PRAI)" evidence="9">
    <location>
        <begin position="7"/>
        <end position="195"/>
    </location>
</feature>
<evidence type="ECO:0000256" key="6">
    <source>
        <dbReference type="ARBA" id="ARBA00023141"/>
    </source>
</evidence>
<evidence type="ECO:0000256" key="2">
    <source>
        <dbReference type="ARBA" id="ARBA00004664"/>
    </source>
</evidence>
<evidence type="ECO:0000313" key="10">
    <source>
        <dbReference type="EMBL" id="BCU71205.1"/>
    </source>
</evidence>
<dbReference type="SUPFAM" id="SSF51366">
    <property type="entry name" value="Ribulose-phoshate binding barrel"/>
    <property type="match status" value="1"/>
</dbReference>
<sequence length="204" mass="23476">MKLVKVKFCGISHVQDAITAEKLGADFIGVVADTVSPRYVKHEFVKILKNHVTKPVVIVKVNGTIQRILNEGKEADIIQIHRVLSEIEIEELLSSSIKNLILYVPASREFEGYFRLVISRTNYMILLDKNPQNRLDLSIAEKWLKEYYKTGIGGGITPQNVREYLYLDPYWIDISSGIETYKGKKDSSKMALILKEVREWKYTR</sequence>
<dbReference type="GO" id="GO:0004640">
    <property type="term" value="F:phosphoribosylanthranilate isomerase activity"/>
    <property type="evidence" value="ECO:0007669"/>
    <property type="project" value="UniProtKB-UniRule"/>
</dbReference>
<dbReference type="PANTHER" id="PTHR42894">
    <property type="entry name" value="N-(5'-PHOSPHORIBOSYL)ANTHRANILATE ISOMERASE"/>
    <property type="match status" value="1"/>
</dbReference>
<keyword evidence="7 8" id="KW-0413">Isomerase</keyword>
<keyword evidence="11" id="KW-1185">Reference proteome</keyword>
<keyword evidence="5 8" id="KW-0822">Tryptophan biosynthesis</keyword>
<dbReference type="PANTHER" id="PTHR42894:SF1">
    <property type="entry name" value="N-(5'-PHOSPHORIBOSYL)ANTHRANILATE ISOMERASE"/>
    <property type="match status" value="1"/>
</dbReference>
<dbReference type="InterPro" id="IPR013785">
    <property type="entry name" value="Aldolase_TIM"/>
</dbReference>
<dbReference type="CDD" id="cd00405">
    <property type="entry name" value="PRAI"/>
    <property type="match status" value="1"/>
</dbReference>
<comment type="similarity">
    <text evidence="3 8">Belongs to the TrpF family.</text>
</comment>
<dbReference type="InterPro" id="IPR001240">
    <property type="entry name" value="PRAI_dom"/>
</dbReference>
<dbReference type="EC" id="5.3.1.24" evidence="8"/>
<evidence type="ECO:0000256" key="4">
    <source>
        <dbReference type="ARBA" id="ARBA00022605"/>
    </source>
</evidence>
<evidence type="ECO:0000256" key="1">
    <source>
        <dbReference type="ARBA" id="ARBA00001164"/>
    </source>
</evidence>
<reference evidence="10 11" key="1">
    <citation type="submission" date="2021-04" db="EMBL/GenBank/DDBJ databases">
        <title>Complete genome sequence of Stygiolobus sp. KN-1.</title>
        <authorList>
            <person name="Nakamura K."/>
            <person name="Sakai H."/>
            <person name="Kurosawa N."/>
        </authorList>
    </citation>
    <scope>NUCLEOTIDE SEQUENCE [LARGE SCALE GENOMIC DNA]</scope>
    <source>
        <strain evidence="10 11">KN-1</strain>
    </source>
</reference>
<dbReference type="KEGG" id="csty:KN1_25020"/>
<name>A0A8D5ZKB3_9CREN</name>
<evidence type="ECO:0000256" key="8">
    <source>
        <dbReference type="HAMAP-Rule" id="MF_00135"/>
    </source>
</evidence>
<dbReference type="Pfam" id="PF00697">
    <property type="entry name" value="PRAI"/>
    <property type="match status" value="1"/>
</dbReference>
<dbReference type="AlphaFoldDB" id="A0A8D5ZKB3"/>
<protein>
    <recommendedName>
        <fullName evidence="8">N-(5'-phosphoribosyl)anthranilate isomerase</fullName>
        <shortName evidence="8">PRAI</shortName>
        <ecNumber evidence="8">5.3.1.24</ecNumber>
    </recommendedName>
</protein>
<dbReference type="HAMAP" id="MF_00135">
    <property type="entry name" value="PRAI"/>
    <property type="match status" value="1"/>
</dbReference>